<sequence>MSTTTDFLNNVPGPPSAEERAYSAGLFESITDRLSQFAPAYDWVSLAILIWMMTNVGWSVQLAGWGDLPSVIPTLLFGTFAAFVVSKLNFNWFLTIVYAIGLGFFVVLWQGTAQASGGDPFARSIDGFARFSSWITAAQSGGISTDTVPFALMFMTASWIVGYGVTALTFKFRTPWLPTVLLALVILTNLSYRHGEHEHTFFLFLVGGIALFAHLTTVKRIERWRNQGIEYSRHLAWSTVQEGLLFALPIVLLSALLPIWEPRSEQVHDTWDIFRAPFYALQEPANRLLAGVDGPGGSELFGTPSQTMAFGGSIELTDEPLMWIRSKYVLPYAGRVYQQYSSEGWLTDPNTRVEASPRSALTLAPTELERERISQVYVPLVDTSTVVPVGAVFSVDRETTVQVLNPLEWRVPLTGSVSGISELPADLRDLAFAVRFALGDLVPIDSFQSTRLRNQNLVEPELVEEVLTALRAADSTGEEQIVTRVEIDENDPDAVEEKFETILLPLSSESRQVEWDQISIEIVTESQGGLATRLDIERASPIQQVGVRLSEEISKDDTFSIQTFVSLASDDQLNEAGSDYPTWITDRYLQLPNSLPEQVGLLASQIIRDAGAETPFEKAEAIKALLRQQEYSLEIQGPEFGVDGIFYFLFQTQSEPCSSVEPNCDSSKIKGYSQYFGSSGAVLLRSVGVPARFVAGWGSGEYVPDAGLFLIRDEDRHGWTQVYFPEYGWIDYEMTPGDQTIDRGRLSPSIAGGDPFAAGGIGAAEDDPDFIQDIADLERLARESREAGGQFPISDDEVTSDQFVFPWRPFAWLGAVVGLAAVMMLIWRLSLRGMDAPTRAYARMNRVASVLGIKRRPNETALEFAEILGERALAASEHANYIALEYQRQIYAGASERGDEEDERAKDLDRAWRRVARALIAYRIRQIGGIGPELGEGRGT</sequence>
<dbReference type="Pfam" id="PF01841">
    <property type="entry name" value="Transglut_core"/>
    <property type="match status" value="1"/>
</dbReference>
<dbReference type="SMART" id="SM00460">
    <property type="entry name" value="TGc"/>
    <property type="match status" value="1"/>
</dbReference>
<feature type="transmembrane region" description="Helical" evidence="1">
    <location>
        <begin position="43"/>
        <end position="62"/>
    </location>
</feature>
<evidence type="ECO:0000313" key="4">
    <source>
        <dbReference type="Proteomes" id="UP001219901"/>
    </source>
</evidence>
<proteinExistence type="predicted"/>
<evidence type="ECO:0000313" key="3">
    <source>
        <dbReference type="EMBL" id="WFG40484.1"/>
    </source>
</evidence>
<name>A0AAJ5ZI60_9CHLR</name>
<dbReference type="InterPro" id="IPR052901">
    <property type="entry name" value="Bact_TGase-like"/>
</dbReference>
<dbReference type="Gene3D" id="3.10.620.30">
    <property type="match status" value="1"/>
</dbReference>
<evidence type="ECO:0000256" key="1">
    <source>
        <dbReference type="SAM" id="Phobius"/>
    </source>
</evidence>
<gene>
    <name evidence="3" type="ORF">GKO48_13000</name>
</gene>
<feature type="transmembrane region" description="Helical" evidence="1">
    <location>
        <begin position="810"/>
        <end position="829"/>
    </location>
</feature>
<dbReference type="PANTHER" id="PTHR42736">
    <property type="entry name" value="PROTEIN-GLUTAMINE GAMMA-GLUTAMYLTRANSFERASE"/>
    <property type="match status" value="1"/>
</dbReference>
<dbReference type="InterPro" id="IPR002931">
    <property type="entry name" value="Transglutaminase-like"/>
</dbReference>
<reference evidence="4" key="2">
    <citation type="submission" date="2023-06" db="EMBL/GenBank/DDBJ databases">
        <title>Pangenomics reveal diversification of enzyme families and niche specialization in globally abundant SAR202 bacteria.</title>
        <authorList>
            <person name="Saw J.H.W."/>
        </authorList>
    </citation>
    <scope>NUCLEOTIDE SEQUENCE [LARGE SCALE GENOMIC DNA]</scope>
    <source>
        <strain evidence="4">JH1073</strain>
    </source>
</reference>
<keyword evidence="1" id="KW-0472">Membrane</keyword>
<feature type="transmembrane region" description="Helical" evidence="1">
    <location>
        <begin position="176"/>
        <end position="194"/>
    </location>
</feature>
<feature type="domain" description="Transglutaminase-like" evidence="2">
    <location>
        <begin position="665"/>
        <end position="736"/>
    </location>
</feature>
<dbReference type="PANTHER" id="PTHR42736:SF1">
    <property type="entry name" value="PROTEIN-GLUTAMINE GAMMA-GLUTAMYLTRANSFERASE"/>
    <property type="match status" value="1"/>
</dbReference>
<reference evidence="3 4" key="1">
    <citation type="submission" date="2019-11" db="EMBL/GenBank/DDBJ databases">
        <authorList>
            <person name="Cho J.-C."/>
        </authorList>
    </citation>
    <scope>NUCLEOTIDE SEQUENCE [LARGE SCALE GENOMIC DNA]</scope>
    <source>
        <strain evidence="3 4">JH1073</strain>
    </source>
</reference>
<organism evidence="3 4">
    <name type="scientific">Candidatus Lucifugimonas marina</name>
    <dbReference type="NCBI Taxonomy" id="3038979"/>
    <lineage>
        <taxon>Bacteria</taxon>
        <taxon>Bacillati</taxon>
        <taxon>Chloroflexota</taxon>
        <taxon>Dehalococcoidia</taxon>
        <taxon>SAR202 cluster</taxon>
        <taxon>Candidatus Lucifugimonadales</taxon>
        <taxon>Candidatus Lucifugimonadaceae</taxon>
        <taxon>Candidatus Lucifugimonas</taxon>
    </lineage>
</organism>
<dbReference type="AlphaFoldDB" id="A0AAJ5ZI60"/>
<feature type="transmembrane region" description="Helical" evidence="1">
    <location>
        <begin position="92"/>
        <end position="111"/>
    </location>
</feature>
<feature type="transmembrane region" description="Helical" evidence="1">
    <location>
        <begin position="150"/>
        <end position="169"/>
    </location>
</feature>
<dbReference type="RefSeq" id="WP_342826621.1">
    <property type="nucleotide sequence ID" value="NZ_CP046146.1"/>
</dbReference>
<dbReference type="EMBL" id="CP046147">
    <property type="protein sequence ID" value="WFG40484.1"/>
    <property type="molecule type" value="Genomic_DNA"/>
</dbReference>
<keyword evidence="1" id="KW-1133">Transmembrane helix</keyword>
<dbReference type="Proteomes" id="UP001219901">
    <property type="component" value="Chromosome"/>
</dbReference>
<accession>A0AAJ5ZI60</accession>
<feature type="transmembrane region" description="Helical" evidence="1">
    <location>
        <begin position="200"/>
        <end position="218"/>
    </location>
</feature>
<evidence type="ECO:0000259" key="2">
    <source>
        <dbReference type="SMART" id="SM00460"/>
    </source>
</evidence>
<dbReference type="SUPFAM" id="SSF54001">
    <property type="entry name" value="Cysteine proteinases"/>
    <property type="match status" value="1"/>
</dbReference>
<keyword evidence="4" id="KW-1185">Reference proteome</keyword>
<keyword evidence="1" id="KW-0812">Transmembrane</keyword>
<protein>
    <recommendedName>
        <fullName evidence="2">Transglutaminase-like domain-containing protein</fullName>
    </recommendedName>
</protein>
<dbReference type="InterPro" id="IPR038765">
    <property type="entry name" value="Papain-like_cys_pep_sf"/>
</dbReference>